<organism evidence="3 4">
    <name type="scientific">Mytilus edulis</name>
    <name type="common">Blue mussel</name>
    <dbReference type="NCBI Taxonomy" id="6550"/>
    <lineage>
        <taxon>Eukaryota</taxon>
        <taxon>Metazoa</taxon>
        <taxon>Spiralia</taxon>
        <taxon>Lophotrochozoa</taxon>
        <taxon>Mollusca</taxon>
        <taxon>Bivalvia</taxon>
        <taxon>Autobranchia</taxon>
        <taxon>Pteriomorphia</taxon>
        <taxon>Mytilida</taxon>
        <taxon>Mytiloidea</taxon>
        <taxon>Mytilidae</taxon>
        <taxon>Mytilinae</taxon>
        <taxon>Mytilus</taxon>
    </lineage>
</organism>
<dbReference type="InterPro" id="IPR027417">
    <property type="entry name" value="P-loop_NTPase"/>
</dbReference>
<dbReference type="PROSITE" id="PS51194">
    <property type="entry name" value="HELICASE_CTER"/>
    <property type="match status" value="1"/>
</dbReference>
<evidence type="ECO:0000259" key="1">
    <source>
        <dbReference type="PROSITE" id="PS51194"/>
    </source>
</evidence>
<dbReference type="GO" id="GO:0005737">
    <property type="term" value="C:cytoplasm"/>
    <property type="evidence" value="ECO:0007669"/>
    <property type="project" value="TreeGrafter"/>
</dbReference>
<gene>
    <name evidence="3" type="ORF">MEDL_37719</name>
</gene>
<accession>A0A8S3T1Q0</accession>
<dbReference type="EMBL" id="CAJPWZ010001806">
    <property type="protein sequence ID" value="CAG2224484.1"/>
    <property type="molecule type" value="Genomic_DNA"/>
</dbReference>
<dbReference type="InterPro" id="IPR001650">
    <property type="entry name" value="Helicase_C-like"/>
</dbReference>
<dbReference type="EC" id="3.6.4.13" evidence="3"/>
<dbReference type="Gene3D" id="3.40.50.300">
    <property type="entry name" value="P-loop containing nucleotide triphosphate hydrolases"/>
    <property type="match status" value="1"/>
</dbReference>
<dbReference type="Gene3D" id="2.170.150.30">
    <property type="entry name" value="RIG-I-like receptor, C-terminal regulatory domain"/>
    <property type="match status" value="1"/>
</dbReference>
<evidence type="ECO:0000313" key="4">
    <source>
        <dbReference type="Proteomes" id="UP000683360"/>
    </source>
</evidence>
<dbReference type="InterPro" id="IPR021673">
    <property type="entry name" value="RLR_CTR"/>
</dbReference>
<proteinExistence type="predicted"/>
<keyword evidence="4" id="KW-1185">Reference proteome</keyword>
<feature type="domain" description="Helicase C-terminal" evidence="1">
    <location>
        <begin position="65"/>
        <end position="223"/>
    </location>
</feature>
<dbReference type="Pfam" id="PF11648">
    <property type="entry name" value="RIG-I_C-RD"/>
    <property type="match status" value="1"/>
</dbReference>
<dbReference type="SUPFAM" id="SSF52540">
    <property type="entry name" value="P-loop containing nucleoside triphosphate hydrolases"/>
    <property type="match status" value="1"/>
</dbReference>
<dbReference type="GO" id="GO:0016787">
    <property type="term" value="F:hydrolase activity"/>
    <property type="evidence" value="ECO:0007669"/>
    <property type="project" value="UniProtKB-KW"/>
</dbReference>
<dbReference type="InterPro" id="IPR038557">
    <property type="entry name" value="RLR_C_sf"/>
</dbReference>
<protein>
    <submittedName>
        <fullName evidence="3">DDX58</fullName>
        <ecNumber evidence="3">3.6.4.13</ecNumber>
    </submittedName>
</protein>
<evidence type="ECO:0000313" key="3">
    <source>
        <dbReference type="EMBL" id="CAG2224484.1"/>
    </source>
</evidence>
<evidence type="ECO:0000259" key="2">
    <source>
        <dbReference type="PROSITE" id="PS51789"/>
    </source>
</evidence>
<feature type="domain" description="RLR CTR" evidence="2">
    <location>
        <begin position="246"/>
        <end position="380"/>
    </location>
</feature>
<dbReference type="PROSITE" id="PS51789">
    <property type="entry name" value="RLR_CTR"/>
    <property type="match status" value="1"/>
</dbReference>
<name>A0A8S3T1Q0_MYTED</name>
<dbReference type="Proteomes" id="UP000683360">
    <property type="component" value="Unassembled WGS sequence"/>
</dbReference>
<dbReference type="InterPro" id="IPR051363">
    <property type="entry name" value="RLR_Helicase"/>
</dbReference>
<dbReference type="PANTHER" id="PTHR14074">
    <property type="entry name" value="HELICASE WITH DEATH DOMAIN-RELATED"/>
    <property type="match status" value="1"/>
</dbReference>
<reference evidence="3" key="1">
    <citation type="submission" date="2021-03" db="EMBL/GenBank/DDBJ databases">
        <authorList>
            <person name="Bekaert M."/>
        </authorList>
    </citation>
    <scope>NUCLEOTIDE SEQUENCE</scope>
</reference>
<dbReference type="PANTHER" id="PTHR14074:SF16">
    <property type="entry name" value="ANTIVIRAL INNATE IMMUNE RESPONSE RECEPTOR RIG-I"/>
    <property type="match status" value="1"/>
</dbReference>
<dbReference type="AlphaFoldDB" id="A0A8S3T1Q0"/>
<sequence>MAKTTDGAIDWIKTVMANMDAEELATVRANIDELSEHVIVPEQESKVLLEYCVNDVSHQNPKLDTLKKLIAKTYKENMESRGIIFVKTRDLVIAIQNWIKETDGLKALNPLKFIGAQASGEKGMIKPDQDNLLQYFMEGRHRLIIATSIAEEELDIQKCNLVIRYDNVTNEIAMVQARVRRRAGGSHYYVVASEDRITAEKEELNMMREARINQAIIHLQNFIQDNRQQFIQEIEHLQLEASIQRELENTNKGGRIIGDFEFEMRCGKCNEFICMSRDIRKIQAAHHAVIGEEIANHINTIRMPKPTFEDDNIKMGCGKVNCKKCGTLLGNIVIYRKAQFPVLKIQNFLVSDSHGNTDVYKKWRNSPFVSQELSSQNLLDRAKGVQYIFQQ</sequence>
<keyword evidence="3" id="KW-0378">Hydrolase</keyword>
<comment type="caution">
    <text evidence="3">The sequence shown here is derived from an EMBL/GenBank/DDBJ whole genome shotgun (WGS) entry which is preliminary data.</text>
</comment>
<dbReference type="GO" id="GO:0003724">
    <property type="term" value="F:RNA helicase activity"/>
    <property type="evidence" value="ECO:0007669"/>
    <property type="project" value="UniProtKB-EC"/>
</dbReference>
<dbReference type="Pfam" id="PF00271">
    <property type="entry name" value="Helicase_C"/>
    <property type="match status" value="1"/>
</dbReference>
<dbReference type="OrthoDB" id="416741at2759"/>